<dbReference type="GO" id="GO:0000160">
    <property type="term" value="P:phosphorelay signal transduction system"/>
    <property type="evidence" value="ECO:0007669"/>
    <property type="project" value="InterPro"/>
</dbReference>
<evidence type="ECO:0000259" key="2">
    <source>
        <dbReference type="PROSITE" id="PS50110"/>
    </source>
</evidence>
<protein>
    <submittedName>
        <fullName evidence="3">Response regulator</fullName>
    </submittedName>
</protein>
<evidence type="ECO:0000313" key="3">
    <source>
        <dbReference type="EMBL" id="TZF89867.1"/>
    </source>
</evidence>
<dbReference type="InterPro" id="IPR001789">
    <property type="entry name" value="Sig_transdc_resp-reg_receiver"/>
</dbReference>
<dbReference type="SMART" id="SM00448">
    <property type="entry name" value="REC"/>
    <property type="match status" value="1"/>
</dbReference>
<feature type="modified residue" description="4-aspartylphosphate" evidence="1">
    <location>
        <position position="59"/>
    </location>
</feature>
<name>A0A5D8Z5A8_9GAMM</name>
<sequence length="127" mass="13429">MDGIEGLKVLLVEDEYVLALGLTDALADLGAVVIGPVATVEDALALVERMPEIDAAVLDVNLGREVVYPVADSLAARGIPFLFATANERADLPERFAHVPVCAKPFHVEAFRDAVAALRVAPALRVA</sequence>
<dbReference type="SUPFAM" id="SSF52172">
    <property type="entry name" value="CheY-like"/>
    <property type="match status" value="1"/>
</dbReference>
<reference evidence="3 4" key="1">
    <citation type="submission" date="2019-08" db="EMBL/GenBank/DDBJ databases">
        <title>Draft genome sequence of Lysobacter sp. UKS-15.</title>
        <authorList>
            <person name="Im W.-T."/>
        </authorList>
    </citation>
    <scope>NUCLEOTIDE SEQUENCE [LARGE SCALE GENOMIC DNA]</scope>
    <source>
        <strain evidence="3 4">UKS-15</strain>
    </source>
</reference>
<dbReference type="AlphaFoldDB" id="A0A5D8Z5A8"/>
<dbReference type="PROSITE" id="PS50110">
    <property type="entry name" value="RESPONSE_REGULATORY"/>
    <property type="match status" value="1"/>
</dbReference>
<feature type="domain" description="Response regulatory" evidence="2">
    <location>
        <begin position="8"/>
        <end position="119"/>
    </location>
</feature>
<keyword evidence="4" id="KW-1185">Reference proteome</keyword>
<accession>A0A5D8Z5A8</accession>
<dbReference type="OrthoDB" id="582170at2"/>
<dbReference type="Gene3D" id="3.40.50.2300">
    <property type="match status" value="1"/>
</dbReference>
<evidence type="ECO:0000256" key="1">
    <source>
        <dbReference type="PROSITE-ProRule" id="PRU00169"/>
    </source>
</evidence>
<proteinExistence type="predicted"/>
<evidence type="ECO:0000313" key="4">
    <source>
        <dbReference type="Proteomes" id="UP000323164"/>
    </source>
</evidence>
<dbReference type="InterPro" id="IPR011006">
    <property type="entry name" value="CheY-like_superfamily"/>
</dbReference>
<gene>
    <name evidence="3" type="ORF">FW784_07595</name>
</gene>
<dbReference type="EMBL" id="VTRV01000066">
    <property type="protein sequence ID" value="TZF89867.1"/>
    <property type="molecule type" value="Genomic_DNA"/>
</dbReference>
<comment type="caution">
    <text evidence="3">The sequence shown here is derived from an EMBL/GenBank/DDBJ whole genome shotgun (WGS) entry which is preliminary data.</text>
</comment>
<dbReference type="Proteomes" id="UP000323164">
    <property type="component" value="Unassembled WGS sequence"/>
</dbReference>
<organism evidence="3 4">
    <name type="scientific">Cognatilysobacter lacus</name>
    <dbReference type="NCBI Taxonomy" id="1643323"/>
    <lineage>
        <taxon>Bacteria</taxon>
        <taxon>Pseudomonadati</taxon>
        <taxon>Pseudomonadota</taxon>
        <taxon>Gammaproteobacteria</taxon>
        <taxon>Lysobacterales</taxon>
        <taxon>Lysobacteraceae</taxon>
        <taxon>Cognatilysobacter</taxon>
    </lineage>
</organism>
<keyword evidence="1" id="KW-0597">Phosphoprotein</keyword>